<gene>
    <name evidence="1" type="ORF">CQW49_11015</name>
</gene>
<dbReference type="AlphaFoldDB" id="A0A2D2D5T5"/>
<proteinExistence type="predicted"/>
<evidence type="ECO:0008006" key="3">
    <source>
        <dbReference type="Google" id="ProtNLM"/>
    </source>
</evidence>
<protein>
    <recommendedName>
        <fullName evidence="3">Copper uptake system-associated protein</fullName>
    </recommendedName>
</protein>
<accession>A0A2D2D5T5</accession>
<dbReference type="KEGG" id="mtw:CQW49_11015"/>
<sequence length="138" mass="14457">MLAGPALCADDEAAIRRLLLDLFDKPDAPLAVAPVVIEEDAAIADWSQGETGGRAFLKRKGGAWEIVLCGGDALRQSASLEKLGLSKPRAEALAAALARAERGLPPGFEERMSKFDGVVAVDSAGGHTPLDPHHKPIP</sequence>
<organism evidence="1 2">
    <name type="scientific">Methylosinus trichosporium (strain ATCC 35070 / NCIMB 11131 / UNIQEM 75 / OB3b)</name>
    <dbReference type="NCBI Taxonomy" id="595536"/>
    <lineage>
        <taxon>Bacteria</taxon>
        <taxon>Pseudomonadati</taxon>
        <taxon>Pseudomonadota</taxon>
        <taxon>Alphaproteobacteria</taxon>
        <taxon>Hyphomicrobiales</taxon>
        <taxon>Methylocystaceae</taxon>
        <taxon>Methylosinus</taxon>
    </lineage>
</organism>
<dbReference type="EMBL" id="CP023737">
    <property type="protein sequence ID" value="ATQ70333.1"/>
    <property type="molecule type" value="Genomic_DNA"/>
</dbReference>
<evidence type="ECO:0000313" key="2">
    <source>
        <dbReference type="Proteomes" id="UP000230709"/>
    </source>
</evidence>
<dbReference type="Proteomes" id="UP000230709">
    <property type="component" value="Chromosome"/>
</dbReference>
<name>A0A2D2D5T5_METT3</name>
<dbReference type="NCBIfam" id="NF033672">
    <property type="entry name" value="mbn_chaper_assoc"/>
    <property type="match status" value="1"/>
</dbReference>
<reference evidence="2" key="1">
    <citation type="submission" date="2017-10" db="EMBL/GenBank/DDBJ databases">
        <title>Completed PacBio SMRT sequence of Methylosinus trichosporium OB3b reveals presence of a third large plasmid.</title>
        <authorList>
            <person name="Charles T.C."/>
            <person name="Lynch M.D.J."/>
            <person name="Heil J.R."/>
            <person name="Cheng J."/>
        </authorList>
    </citation>
    <scope>NUCLEOTIDE SEQUENCE [LARGE SCALE GENOMIC DNA]</scope>
    <source>
        <strain evidence="2">OB3b</strain>
    </source>
</reference>
<evidence type="ECO:0000313" key="1">
    <source>
        <dbReference type="EMBL" id="ATQ70333.1"/>
    </source>
</evidence>
<keyword evidence="2" id="KW-1185">Reference proteome</keyword>